<dbReference type="EMBL" id="CADCXU010015207">
    <property type="protein sequence ID" value="CAB0004795.1"/>
    <property type="molecule type" value="Genomic_DNA"/>
</dbReference>
<gene>
    <name evidence="1" type="ORF">NTEN_LOCUS10272</name>
</gene>
<dbReference type="Proteomes" id="UP000479000">
    <property type="component" value="Unassembled WGS sequence"/>
</dbReference>
<feature type="non-terminal residue" evidence="1">
    <location>
        <position position="61"/>
    </location>
</feature>
<reference evidence="1 2" key="1">
    <citation type="submission" date="2020-02" db="EMBL/GenBank/DDBJ databases">
        <authorList>
            <person name="Ferguson B K."/>
        </authorList>
    </citation>
    <scope>NUCLEOTIDE SEQUENCE [LARGE SCALE GENOMIC DNA]</scope>
</reference>
<proteinExistence type="predicted"/>
<organism evidence="1 2">
    <name type="scientific">Nesidiocoris tenuis</name>
    <dbReference type="NCBI Taxonomy" id="355587"/>
    <lineage>
        <taxon>Eukaryota</taxon>
        <taxon>Metazoa</taxon>
        <taxon>Ecdysozoa</taxon>
        <taxon>Arthropoda</taxon>
        <taxon>Hexapoda</taxon>
        <taxon>Insecta</taxon>
        <taxon>Pterygota</taxon>
        <taxon>Neoptera</taxon>
        <taxon>Paraneoptera</taxon>
        <taxon>Hemiptera</taxon>
        <taxon>Heteroptera</taxon>
        <taxon>Panheteroptera</taxon>
        <taxon>Cimicomorpha</taxon>
        <taxon>Miridae</taxon>
        <taxon>Dicyphina</taxon>
        <taxon>Nesidiocoris</taxon>
    </lineage>
</organism>
<protein>
    <submittedName>
        <fullName evidence="1">Uncharacterized protein</fullName>
    </submittedName>
</protein>
<evidence type="ECO:0000313" key="1">
    <source>
        <dbReference type="EMBL" id="CAB0004795.1"/>
    </source>
</evidence>
<sequence length="61" mass="7263">MWIEVPFKYAQFGQCYQHHHVAFGCHSDNVAQHEHEIVVHCLEQCPRYDLHPINSNYVLSR</sequence>
<dbReference type="AlphaFoldDB" id="A0A6H5GNY7"/>
<keyword evidence="2" id="KW-1185">Reference proteome</keyword>
<evidence type="ECO:0000313" key="2">
    <source>
        <dbReference type="Proteomes" id="UP000479000"/>
    </source>
</evidence>
<accession>A0A6H5GNY7</accession>
<name>A0A6H5GNY7_9HEMI</name>